<dbReference type="Pfam" id="PF20233">
    <property type="entry name" value="DUF6590"/>
    <property type="match status" value="1"/>
</dbReference>
<dbReference type="OrthoDB" id="4120930at2759"/>
<proteinExistence type="predicted"/>
<feature type="region of interest" description="Disordered" evidence="1">
    <location>
        <begin position="1"/>
        <end position="68"/>
    </location>
</feature>
<dbReference type="PANTHER" id="PTHR35391:SF5">
    <property type="entry name" value="DUF6590 DOMAIN-CONTAINING PROTEIN"/>
    <property type="match status" value="1"/>
</dbReference>
<accession>A0A0D2BSA2</accession>
<keyword evidence="4" id="KW-1185">Reference proteome</keyword>
<dbReference type="PANTHER" id="PTHR35391">
    <property type="entry name" value="C2H2-TYPE DOMAIN-CONTAINING PROTEIN-RELATED"/>
    <property type="match status" value="1"/>
</dbReference>
<gene>
    <name evidence="3" type="ORF">PV05_07652</name>
</gene>
<dbReference type="EMBL" id="KN847320">
    <property type="protein sequence ID" value="KIW55366.1"/>
    <property type="molecule type" value="Genomic_DNA"/>
</dbReference>
<evidence type="ECO:0000313" key="3">
    <source>
        <dbReference type="EMBL" id="KIW55366.1"/>
    </source>
</evidence>
<reference evidence="3 4" key="1">
    <citation type="submission" date="2015-01" db="EMBL/GenBank/DDBJ databases">
        <title>The Genome Sequence of Exophiala xenobiotica CBS118157.</title>
        <authorList>
            <consortium name="The Broad Institute Genomics Platform"/>
            <person name="Cuomo C."/>
            <person name="de Hoog S."/>
            <person name="Gorbushina A."/>
            <person name="Stielow B."/>
            <person name="Teixiera M."/>
            <person name="Abouelleil A."/>
            <person name="Chapman S.B."/>
            <person name="Priest M."/>
            <person name="Young S.K."/>
            <person name="Wortman J."/>
            <person name="Nusbaum C."/>
            <person name="Birren B."/>
        </authorList>
    </citation>
    <scope>NUCLEOTIDE SEQUENCE [LARGE SCALE GENOMIC DNA]</scope>
    <source>
        <strain evidence="3 4">CBS 118157</strain>
    </source>
</reference>
<feature type="compositionally biased region" description="Acidic residues" evidence="1">
    <location>
        <begin position="34"/>
        <end position="43"/>
    </location>
</feature>
<dbReference type="GeneID" id="25329560"/>
<dbReference type="Proteomes" id="UP000054342">
    <property type="component" value="Unassembled WGS sequence"/>
</dbReference>
<evidence type="ECO:0000313" key="4">
    <source>
        <dbReference type="Proteomes" id="UP000054342"/>
    </source>
</evidence>
<sequence length="430" mass="48302">MAGNRRKPGYLPPDFKPKSNSSAEDGESERAAFEEDQQSEELETAAKGKGKAPSEDGPEGAPSHAGAVSEEASIALGALSLDENARGLIHTWANDPSRDAEFLAEHRDLFDVQDFCFLLEAVKFQLEGKFQLRNACGRLYLLARQHNSLSEEEHEDFFEALMDEDQGNHDNGTFQELMDQVERTVRRSGRRAQMRDDRSTAFSVERLILSPTRSHHRRQSAHNPSLPSVDEARSGDSISTFMTPLQQGYYVKDARWFSFGRVFIMLWHENATSGNEYLKSVGSTSSGMHRSEVFSHIRRFAVVRECHGFCWAVPINTYRGLGVTRPGFNAADVQAHAIIHMDGSKPISLPGEPRMQKMPIVVDKAGEDKKLDPASRIRFDKVFSIEYNVKVKNVGKISQKSMSYFRRYWQAEANKALQEMAAGRVVSAPQ</sequence>
<protein>
    <recommendedName>
        <fullName evidence="2">DUF6590 domain-containing protein</fullName>
    </recommendedName>
</protein>
<feature type="domain" description="DUF6590" evidence="2">
    <location>
        <begin position="255"/>
        <end position="406"/>
    </location>
</feature>
<dbReference type="RefSeq" id="XP_013315950.1">
    <property type="nucleotide sequence ID" value="XM_013460496.1"/>
</dbReference>
<evidence type="ECO:0000256" key="1">
    <source>
        <dbReference type="SAM" id="MobiDB-lite"/>
    </source>
</evidence>
<evidence type="ECO:0000259" key="2">
    <source>
        <dbReference type="Pfam" id="PF20233"/>
    </source>
</evidence>
<name>A0A0D2BSA2_9EURO</name>
<dbReference type="InterPro" id="IPR046497">
    <property type="entry name" value="DUF6590"/>
</dbReference>
<dbReference type="HOGENOM" id="CLU_047424_0_0_1"/>
<organism evidence="3 4">
    <name type="scientific">Exophiala xenobiotica</name>
    <dbReference type="NCBI Taxonomy" id="348802"/>
    <lineage>
        <taxon>Eukaryota</taxon>
        <taxon>Fungi</taxon>
        <taxon>Dikarya</taxon>
        <taxon>Ascomycota</taxon>
        <taxon>Pezizomycotina</taxon>
        <taxon>Eurotiomycetes</taxon>
        <taxon>Chaetothyriomycetidae</taxon>
        <taxon>Chaetothyriales</taxon>
        <taxon>Herpotrichiellaceae</taxon>
        <taxon>Exophiala</taxon>
    </lineage>
</organism>
<dbReference type="AlphaFoldDB" id="A0A0D2BSA2"/>
<dbReference type="STRING" id="348802.A0A0D2BSA2"/>
<feature type="region of interest" description="Disordered" evidence="1">
    <location>
        <begin position="212"/>
        <end position="233"/>
    </location>
</feature>